<feature type="compositionally biased region" description="Basic and acidic residues" evidence="1">
    <location>
        <begin position="343"/>
        <end position="353"/>
    </location>
</feature>
<dbReference type="InterPro" id="IPR001623">
    <property type="entry name" value="DnaJ_domain"/>
</dbReference>
<comment type="caution">
    <text evidence="3">The sequence shown here is derived from an EMBL/GenBank/DDBJ whole genome shotgun (WGS) entry which is preliminary data.</text>
</comment>
<feature type="region of interest" description="Disordered" evidence="1">
    <location>
        <begin position="225"/>
        <end position="253"/>
    </location>
</feature>
<organism evidence="3 4">
    <name type="scientific">Thelephora terrestris</name>
    <dbReference type="NCBI Taxonomy" id="56493"/>
    <lineage>
        <taxon>Eukaryota</taxon>
        <taxon>Fungi</taxon>
        <taxon>Dikarya</taxon>
        <taxon>Basidiomycota</taxon>
        <taxon>Agaricomycotina</taxon>
        <taxon>Agaricomycetes</taxon>
        <taxon>Thelephorales</taxon>
        <taxon>Thelephoraceae</taxon>
        <taxon>Thelephora</taxon>
    </lineage>
</organism>
<accession>A0A9P6LCF3</accession>
<evidence type="ECO:0000313" key="3">
    <source>
        <dbReference type="EMBL" id="KAF9792436.1"/>
    </source>
</evidence>
<dbReference type="Pfam" id="PF23302">
    <property type="entry name" value="HTH_DNAJC9"/>
    <property type="match status" value="1"/>
</dbReference>
<dbReference type="OrthoDB" id="110024at2759"/>
<dbReference type="GO" id="GO:0031072">
    <property type="term" value="F:heat shock protein binding"/>
    <property type="evidence" value="ECO:0007669"/>
    <property type="project" value="TreeGrafter"/>
</dbReference>
<gene>
    <name evidence="3" type="ORF">BJ322DRAFT_998052</name>
</gene>
<dbReference type="GO" id="GO:0005737">
    <property type="term" value="C:cytoplasm"/>
    <property type="evidence" value="ECO:0007669"/>
    <property type="project" value="TreeGrafter"/>
</dbReference>
<dbReference type="InterPro" id="IPR036869">
    <property type="entry name" value="J_dom_sf"/>
</dbReference>
<proteinExistence type="predicted"/>
<evidence type="ECO:0000256" key="1">
    <source>
        <dbReference type="SAM" id="MobiDB-lite"/>
    </source>
</evidence>
<sequence>MDTDDPIATFFPGEEDVDLYAVLSLGRDAKAEDIKKAYRRLALIHHPDKHASAATDVKINASRKFQQIGFAYSVLSDEKRRSRYDRTGRTDDVAADFGPGDSGTWETYFEELFDRATKGKLDELKEEYQNSPEELEDLKNAFNDTDGSLDEIMDHIPHSTIEDEPRFVRLITNLIKSGDLTPTSTWEKSVKDETARLKRKKKSAKEAEEAETLAKEIGVWDEFYGSGKPTDRAAKRQKGKQKANASNEDEEDISALQALILKRKKNMGEFFDDLAAKYAEPEPSSRFGGSRGKKRKAEVGEDSQTKKAKTVPPPPDIGDEEFAKIQRSLLRKTPASSKSRSSSKGEAKRKTKR</sequence>
<dbReference type="InterPro" id="IPR018253">
    <property type="entry name" value="DnaJ_domain_CS"/>
</dbReference>
<dbReference type="InterPro" id="IPR052594">
    <property type="entry name" value="J_domain-containing_protein"/>
</dbReference>
<dbReference type="PANTHER" id="PTHR44144:SF1">
    <property type="entry name" value="DNAJ HOMOLOG SUBFAMILY C MEMBER 9"/>
    <property type="match status" value="1"/>
</dbReference>
<dbReference type="AlphaFoldDB" id="A0A9P6LCF3"/>
<dbReference type="CDD" id="cd06257">
    <property type="entry name" value="DnaJ"/>
    <property type="match status" value="1"/>
</dbReference>
<feature type="domain" description="J" evidence="2">
    <location>
        <begin position="18"/>
        <end position="88"/>
    </location>
</feature>
<evidence type="ECO:0000313" key="4">
    <source>
        <dbReference type="Proteomes" id="UP000736335"/>
    </source>
</evidence>
<dbReference type="Gene3D" id="1.10.287.110">
    <property type="entry name" value="DnaJ domain"/>
    <property type="match status" value="1"/>
</dbReference>
<dbReference type="PROSITE" id="PS50076">
    <property type="entry name" value="DNAJ_2"/>
    <property type="match status" value="1"/>
</dbReference>
<name>A0A9P6LCF3_9AGAM</name>
<feature type="region of interest" description="Disordered" evidence="1">
    <location>
        <begin position="276"/>
        <end position="353"/>
    </location>
</feature>
<keyword evidence="4" id="KW-1185">Reference proteome</keyword>
<dbReference type="Pfam" id="PF00226">
    <property type="entry name" value="DnaJ"/>
    <property type="match status" value="1"/>
</dbReference>
<dbReference type="InterPro" id="IPR056453">
    <property type="entry name" value="HTH_DNAJC9"/>
</dbReference>
<reference evidence="3" key="2">
    <citation type="submission" date="2020-11" db="EMBL/GenBank/DDBJ databases">
        <authorList>
            <consortium name="DOE Joint Genome Institute"/>
            <person name="Kuo A."/>
            <person name="Miyauchi S."/>
            <person name="Kiss E."/>
            <person name="Drula E."/>
            <person name="Kohler A."/>
            <person name="Sanchez-Garcia M."/>
            <person name="Andreopoulos B."/>
            <person name="Barry K.W."/>
            <person name="Bonito G."/>
            <person name="Buee M."/>
            <person name="Carver A."/>
            <person name="Chen C."/>
            <person name="Cichocki N."/>
            <person name="Clum A."/>
            <person name="Culley D."/>
            <person name="Crous P.W."/>
            <person name="Fauchery L."/>
            <person name="Girlanda M."/>
            <person name="Hayes R."/>
            <person name="Keri Z."/>
            <person name="Labutti K."/>
            <person name="Lipzen A."/>
            <person name="Lombard V."/>
            <person name="Magnuson J."/>
            <person name="Maillard F."/>
            <person name="Morin E."/>
            <person name="Murat C."/>
            <person name="Nolan M."/>
            <person name="Ohm R."/>
            <person name="Pangilinan J."/>
            <person name="Pereira M."/>
            <person name="Perotto S."/>
            <person name="Peter M."/>
            <person name="Riley R."/>
            <person name="Sitrit Y."/>
            <person name="Stielow B."/>
            <person name="Szollosi G."/>
            <person name="Zifcakova L."/>
            <person name="Stursova M."/>
            <person name="Spatafora J.W."/>
            <person name="Tedersoo L."/>
            <person name="Vaario L.-M."/>
            <person name="Yamada A."/>
            <person name="Yan M."/>
            <person name="Wang P."/>
            <person name="Xu J."/>
            <person name="Bruns T."/>
            <person name="Baldrian P."/>
            <person name="Vilgalys R."/>
            <person name="Henrissat B."/>
            <person name="Grigoriev I.V."/>
            <person name="Hibbett D."/>
            <person name="Nagy L.G."/>
            <person name="Martin F.M."/>
        </authorList>
    </citation>
    <scope>NUCLEOTIDE SEQUENCE</scope>
    <source>
        <strain evidence="3">UH-Tt-Lm1</strain>
    </source>
</reference>
<dbReference type="GO" id="GO:0005634">
    <property type="term" value="C:nucleus"/>
    <property type="evidence" value="ECO:0007669"/>
    <property type="project" value="TreeGrafter"/>
</dbReference>
<reference evidence="3" key="1">
    <citation type="journal article" date="2020" name="Nat. Commun.">
        <title>Large-scale genome sequencing of mycorrhizal fungi provides insights into the early evolution of symbiotic traits.</title>
        <authorList>
            <person name="Miyauchi S."/>
            <person name="Kiss E."/>
            <person name="Kuo A."/>
            <person name="Drula E."/>
            <person name="Kohler A."/>
            <person name="Sanchez-Garcia M."/>
            <person name="Morin E."/>
            <person name="Andreopoulos B."/>
            <person name="Barry K.W."/>
            <person name="Bonito G."/>
            <person name="Buee M."/>
            <person name="Carver A."/>
            <person name="Chen C."/>
            <person name="Cichocki N."/>
            <person name="Clum A."/>
            <person name="Culley D."/>
            <person name="Crous P.W."/>
            <person name="Fauchery L."/>
            <person name="Girlanda M."/>
            <person name="Hayes R.D."/>
            <person name="Keri Z."/>
            <person name="LaButti K."/>
            <person name="Lipzen A."/>
            <person name="Lombard V."/>
            <person name="Magnuson J."/>
            <person name="Maillard F."/>
            <person name="Murat C."/>
            <person name="Nolan M."/>
            <person name="Ohm R.A."/>
            <person name="Pangilinan J."/>
            <person name="Pereira M.F."/>
            <person name="Perotto S."/>
            <person name="Peter M."/>
            <person name="Pfister S."/>
            <person name="Riley R."/>
            <person name="Sitrit Y."/>
            <person name="Stielow J.B."/>
            <person name="Szollosi G."/>
            <person name="Zifcakova L."/>
            <person name="Stursova M."/>
            <person name="Spatafora J.W."/>
            <person name="Tedersoo L."/>
            <person name="Vaario L.M."/>
            <person name="Yamada A."/>
            <person name="Yan M."/>
            <person name="Wang P."/>
            <person name="Xu J."/>
            <person name="Bruns T."/>
            <person name="Baldrian P."/>
            <person name="Vilgalys R."/>
            <person name="Dunand C."/>
            <person name="Henrissat B."/>
            <person name="Grigoriev I.V."/>
            <person name="Hibbett D."/>
            <person name="Nagy L.G."/>
            <person name="Martin F.M."/>
        </authorList>
    </citation>
    <scope>NUCLEOTIDE SEQUENCE</scope>
    <source>
        <strain evidence="3">UH-Tt-Lm1</strain>
    </source>
</reference>
<protein>
    <recommendedName>
        <fullName evidence="2">J domain-containing protein</fullName>
    </recommendedName>
</protein>
<dbReference type="PANTHER" id="PTHR44144">
    <property type="entry name" value="DNAJ HOMOLOG SUBFAMILY C MEMBER 9"/>
    <property type="match status" value="1"/>
</dbReference>
<dbReference type="PROSITE" id="PS00636">
    <property type="entry name" value="DNAJ_1"/>
    <property type="match status" value="1"/>
</dbReference>
<dbReference type="Proteomes" id="UP000736335">
    <property type="component" value="Unassembled WGS sequence"/>
</dbReference>
<dbReference type="PRINTS" id="PR00625">
    <property type="entry name" value="JDOMAIN"/>
</dbReference>
<dbReference type="EMBL" id="WIUZ02000001">
    <property type="protein sequence ID" value="KAF9792436.1"/>
    <property type="molecule type" value="Genomic_DNA"/>
</dbReference>
<evidence type="ECO:0000259" key="2">
    <source>
        <dbReference type="PROSITE" id="PS50076"/>
    </source>
</evidence>
<dbReference type="SUPFAM" id="SSF46565">
    <property type="entry name" value="Chaperone J-domain"/>
    <property type="match status" value="1"/>
</dbReference>
<dbReference type="SMART" id="SM00271">
    <property type="entry name" value="DnaJ"/>
    <property type="match status" value="1"/>
</dbReference>